<dbReference type="EMBL" id="MAQB02000014">
    <property type="protein sequence ID" value="OFJ46421.1"/>
    <property type="molecule type" value="Genomic_DNA"/>
</dbReference>
<evidence type="ECO:0000313" key="2">
    <source>
        <dbReference type="Proteomes" id="UP000092634"/>
    </source>
</evidence>
<dbReference type="AlphaFoldDB" id="A0A1E8PJB9"/>
<comment type="caution">
    <text evidence="1">The sequence shown here is derived from an EMBL/GenBank/DDBJ whole genome shotgun (WGS) entry which is preliminary data.</text>
</comment>
<evidence type="ECO:0000313" key="1">
    <source>
        <dbReference type="EMBL" id="OFJ46421.1"/>
    </source>
</evidence>
<proteinExistence type="predicted"/>
<gene>
    <name evidence="1" type="ORF">BA896_021965</name>
</gene>
<name>A0A1E8PJB9_9BURK</name>
<accession>A0A1E8PJB9</accession>
<sequence>MINLARFRVALGIVRKTSDYEIACIQYDAMSAIWRNTLCSKWIEELDEAREKMCLLLREKIEADDVEIQHQRSLRDALILGPIKSVIGAMPGVLQSELVHMPLGDFEMDELRSAIYRAAQSGAIRREKNGRTFRLFLVAEQPSPQ</sequence>
<organism evidence="1 2">
    <name type="scientific">Janthinobacterium lividum</name>
    <dbReference type="NCBI Taxonomy" id="29581"/>
    <lineage>
        <taxon>Bacteria</taxon>
        <taxon>Pseudomonadati</taxon>
        <taxon>Pseudomonadota</taxon>
        <taxon>Betaproteobacteria</taxon>
        <taxon>Burkholderiales</taxon>
        <taxon>Oxalobacteraceae</taxon>
        <taxon>Janthinobacterium</taxon>
    </lineage>
</organism>
<dbReference type="Proteomes" id="UP000092634">
    <property type="component" value="Unassembled WGS sequence"/>
</dbReference>
<reference evidence="1 2" key="1">
    <citation type="submission" date="2016-10" db="EMBL/GenBank/DDBJ databases">
        <title>Updated version of Genome Assembly of Janthinobacterium lividum ERGS5:01.</title>
        <authorList>
            <person name="Kumar R."/>
            <person name="Acharya V."/>
            <person name="Singh D."/>
        </authorList>
    </citation>
    <scope>NUCLEOTIDE SEQUENCE [LARGE SCALE GENOMIC DNA]</scope>
    <source>
        <strain evidence="1 2">ERGS5:01</strain>
    </source>
</reference>
<protein>
    <submittedName>
        <fullName evidence="1">Uncharacterized protein</fullName>
    </submittedName>
</protein>